<dbReference type="Pfam" id="PF12823">
    <property type="entry name" value="DUF3817"/>
    <property type="match status" value="1"/>
</dbReference>
<dbReference type="AlphaFoldDB" id="A0A4R8UHW6"/>
<feature type="transmembrane region" description="Helical" evidence="6">
    <location>
        <begin position="129"/>
        <end position="150"/>
    </location>
</feature>
<evidence type="ECO:0000259" key="7">
    <source>
        <dbReference type="Pfam" id="PF12823"/>
    </source>
</evidence>
<feature type="transmembrane region" description="Helical" evidence="6">
    <location>
        <begin position="68"/>
        <end position="89"/>
    </location>
</feature>
<dbReference type="Proteomes" id="UP000297866">
    <property type="component" value="Unassembled WGS sequence"/>
</dbReference>
<evidence type="ECO:0000256" key="5">
    <source>
        <dbReference type="ARBA" id="ARBA00023136"/>
    </source>
</evidence>
<dbReference type="RefSeq" id="WP_134488794.1">
    <property type="nucleotide sequence ID" value="NZ_SOEZ01000025.1"/>
</dbReference>
<reference evidence="8 9" key="1">
    <citation type="submission" date="2019-03" db="EMBL/GenBank/DDBJ databases">
        <title>Genomics of glacier-inhabiting Cryobacterium strains.</title>
        <authorList>
            <person name="Liu Q."/>
            <person name="Xin Y.-H."/>
        </authorList>
    </citation>
    <scope>NUCLEOTIDE SEQUENCE [LARGE SCALE GENOMIC DNA]</scope>
    <source>
        <strain evidence="8 9">Sr47</strain>
    </source>
</reference>
<dbReference type="EMBL" id="SOEZ01000025">
    <property type="protein sequence ID" value="TFB53524.1"/>
    <property type="molecule type" value="Genomic_DNA"/>
</dbReference>
<evidence type="ECO:0000256" key="4">
    <source>
        <dbReference type="ARBA" id="ARBA00022989"/>
    </source>
</evidence>
<name>A0A4R8UHW6_9MICO</name>
<dbReference type="GO" id="GO:0005886">
    <property type="term" value="C:plasma membrane"/>
    <property type="evidence" value="ECO:0007669"/>
    <property type="project" value="UniProtKB-SubCell"/>
</dbReference>
<keyword evidence="2" id="KW-1003">Cell membrane</keyword>
<keyword evidence="9" id="KW-1185">Reference proteome</keyword>
<dbReference type="PANTHER" id="PTHR40077">
    <property type="entry name" value="MEMBRANE PROTEIN-RELATED"/>
    <property type="match status" value="1"/>
</dbReference>
<evidence type="ECO:0000256" key="6">
    <source>
        <dbReference type="SAM" id="Phobius"/>
    </source>
</evidence>
<feature type="transmembrane region" description="Helical" evidence="6">
    <location>
        <begin position="6"/>
        <end position="27"/>
    </location>
</feature>
<accession>A0A4R8UHW6</accession>
<feature type="domain" description="DUF3817" evidence="7">
    <location>
        <begin position="6"/>
        <end position="94"/>
    </location>
</feature>
<keyword evidence="4 6" id="KW-1133">Transmembrane helix</keyword>
<evidence type="ECO:0000256" key="2">
    <source>
        <dbReference type="ARBA" id="ARBA00022475"/>
    </source>
</evidence>
<keyword evidence="3 6" id="KW-0812">Transmembrane</keyword>
<dbReference type="OrthoDB" id="3396203at2"/>
<evidence type="ECO:0000256" key="1">
    <source>
        <dbReference type="ARBA" id="ARBA00004651"/>
    </source>
</evidence>
<keyword evidence="5 6" id="KW-0472">Membrane</keyword>
<dbReference type="InterPro" id="IPR023845">
    <property type="entry name" value="DUF3817_TM"/>
</dbReference>
<feature type="transmembrane region" description="Helical" evidence="6">
    <location>
        <begin position="39"/>
        <end position="62"/>
    </location>
</feature>
<organism evidence="8 9">
    <name type="scientific">Cryobacterium tagatosivorans</name>
    <dbReference type="NCBI Taxonomy" id="1259199"/>
    <lineage>
        <taxon>Bacteria</taxon>
        <taxon>Bacillati</taxon>
        <taxon>Actinomycetota</taxon>
        <taxon>Actinomycetes</taxon>
        <taxon>Micrococcales</taxon>
        <taxon>Microbacteriaceae</taxon>
        <taxon>Cryobacterium</taxon>
    </lineage>
</organism>
<comment type="subcellular location">
    <subcellularLocation>
        <location evidence="1">Cell membrane</location>
        <topology evidence="1">Multi-pass membrane protein</topology>
    </subcellularLocation>
</comment>
<evidence type="ECO:0000256" key="3">
    <source>
        <dbReference type="ARBA" id="ARBA00022692"/>
    </source>
</evidence>
<sequence length="156" mass="17092">MSPRLFYRTIAIAEAVTWTLLLTGMLLKYVLLPGNTGDLALRVGGTLHGLVFIAYGMTAVLVGVNQRWSARLIVAALVTAVIPYATIPFDRLLERRGRLGGDWRRSVTDDPRDQTRLSVLLRWMLNRPVLLGALFVVGLVTIMATLLIIGPPGGRA</sequence>
<comment type="caution">
    <text evidence="8">The sequence shown here is derived from an EMBL/GenBank/DDBJ whole genome shotgun (WGS) entry which is preliminary data.</text>
</comment>
<protein>
    <submittedName>
        <fullName evidence="8">DUF3817 domain-containing protein</fullName>
    </submittedName>
</protein>
<dbReference type="NCBIfam" id="TIGR03954">
    <property type="entry name" value="integ_memb_HG"/>
    <property type="match status" value="1"/>
</dbReference>
<evidence type="ECO:0000313" key="9">
    <source>
        <dbReference type="Proteomes" id="UP000297866"/>
    </source>
</evidence>
<proteinExistence type="predicted"/>
<gene>
    <name evidence="8" type="ORF">E3O23_05065</name>
</gene>
<dbReference type="PANTHER" id="PTHR40077:SF1">
    <property type="entry name" value="MEMBRANE PROTEIN"/>
    <property type="match status" value="1"/>
</dbReference>
<evidence type="ECO:0000313" key="8">
    <source>
        <dbReference type="EMBL" id="TFB53524.1"/>
    </source>
</evidence>